<reference evidence="2" key="1">
    <citation type="journal article" date="2012" name="Nat. Genet.">
        <title>Lifestyle transitions in plant pathogenic Colletotrichum fungi deciphered by genome and transcriptome analyses.</title>
        <authorList>
            <person name="O'Connell R.J."/>
            <person name="Thon M.R."/>
            <person name="Hacquard S."/>
            <person name="Amyotte S.G."/>
            <person name="Kleemann J."/>
            <person name="Torres M.F."/>
            <person name="Damm U."/>
            <person name="Buiate E.A."/>
            <person name="Epstein L."/>
            <person name="Alkan N."/>
            <person name="Altmueller J."/>
            <person name="Alvarado-Balderrama L."/>
            <person name="Bauser C.A."/>
            <person name="Becker C."/>
            <person name="Birren B.W."/>
            <person name="Chen Z."/>
            <person name="Choi J."/>
            <person name="Crouch J.A."/>
            <person name="Duvick J.P."/>
            <person name="Farman M.A."/>
            <person name="Gan P."/>
            <person name="Heiman D."/>
            <person name="Henrissat B."/>
            <person name="Howard R.J."/>
            <person name="Kabbage M."/>
            <person name="Koch C."/>
            <person name="Kracher B."/>
            <person name="Kubo Y."/>
            <person name="Law A.D."/>
            <person name="Lebrun M.-H."/>
            <person name="Lee Y.-H."/>
            <person name="Miyara I."/>
            <person name="Moore N."/>
            <person name="Neumann U."/>
            <person name="Nordstroem K."/>
            <person name="Panaccione D.G."/>
            <person name="Panstruga R."/>
            <person name="Place M."/>
            <person name="Proctor R.H."/>
            <person name="Prusky D."/>
            <person name="Rech G."/>
            <person name="Reinhardt R."/>
            <person name="Rollins J.A."/>
            <person name="Rounsley S."/>
            <person name="Schardl C.L."/>
            <person name="Schwartz D.C."/>
            <person name="Shenoy N."/>
            <person name="Shirasu K."/>
            <person name="Sikhakolli U.R."/>
            <person name="Stueber K."/>
            <person name="Sukno S.A."/>
            <person name="Sweigard J.A."/>
            <person name="Takano Y."/>
            <person name="Takahara H."/>
            <person name="Trail F."/>
            <person name="van der Does H.C."/>
            <person name="Voll L.M."/>
            <person name="Will I."/>
            <person name="Young S."/>
            <person name="Zeng Q."/>
            <person name="Zhang J."/>
            <person name="Zhou S."/>
            <person name="Dickman M.B."/>
            <person name="Schulze-Lefert P."/>
            <person name="Ver Loren van Themaat E."/>
            <person name="Ma L.-J."/>
            <person name="Vaillancourt L.J."/>
        </authorList>
    </citation>
    <scope>NUCLEOTIDE SEQUENCE [LARGE SCALE GENOMIC DNA]</scope>
    <source>
        <strain evidence="2">IMI 349063</strain>
    </source>
</reference>
<evidence type="ECO:0000313" key="1">
    <source>
        <dbReference type="EMBL" id="CCF47069.1"/>
    </source>
</evidence>
<dbReference type="Proteomes" id="UP000007174">
    <property type="component" value="Unassembled WGS sequence"/>
</dbReference>
<proteinExistence type="predicted"/>
<organism evidence="1 2">
    <name type="scientific">Colletotrichum higginsianum (strain IMI 349063)</name>
    <name type="common">Crucifer anthracnose fungus</name>
    <dbReference type="NCBI Taxonomy" id="759273"/>
    <lineage>
        <taxon>Eukaryota</taxon>
        <taxon>Fungi</taxon>
        <taxon>Dikarya</taxon>
        <taxon>Ascomycota</taxon>
        <taxon>Pezizomycotina</taxon>
        <taxon>Sordariomycetes</taxon>
        <taxon>Hypocreomycetidae</taxon>
        <taxon>Glomerellales</taxon>
        <taxon>Glomerellaceae</taxon>
        <taxon>Colletotrichum</taxon>
        <taxon>Colletotrichum destructivum species complex</taxon>
    </lineage>
</organism>
<accession>H1W3K6</accession>
<dbReference type="AlphaFoldDB" id="H1W3K6"/>
<gene>
    <name evidence="1" type="ORF">CH063_15608</name>
</gene>
<evidence type="ECO:0000313" key="2">
    <source>
        <dbReference type="Proteomes" id="UP000007174"/>
    </source>
</evidence>
<sequence length="195" mass="22261">MGKPPLRHWTLSPSVAGGIAERVENPFVLLDHMKASRRIQLVADCCCQFNKHVWRFAERRCFPIRTSNIENKESHYSWKRNVVWAGQLLTLTSPGDLSRPGPLPSIVAMQLIPGCESGYRSNGSLCTTLEALQPDWRQGHVLPLFRGLFLLERIRSDTSSWIVQLSHPNLVKRRDILQIIRLSSSTNQTHISIWL</sequence>
<dbReference type="HOGENOM" id="CLU_1396215_0_0_1"/>
<protein>
    <submittedName>
        <fullName evidence="1">Uncharacterized protein</fullName>
    </submittedName>
</protein>
<dbReference type="EMBL" id="CACQ02009331">
    <property type="protein sequence ID" value="CCF47069.1"/>
    <property type="molecule type" value="Genomic_DNA"/>
</dbReference>
<name>H1W3K6_COLHI</name>